<dbReference type="Pfam" id="PF01827">
    <property type="entry name" value="FTH"/>
    <property type="match status" value="1"/>
</dbReference>
<evidence type="ECO:0000313" key="2">
    <source>
        <dbReference type="EMBL" id="EGT39581.1"/>
    </source>
</evidence>
<keyword evidence="3" id="KW-1185">Reference proteome</keyword>
<organism evidence="3">
    <name type="scientific">Caenorhabditis brenneri</name>
    <name type="common">Nematode worm</name>
    <dbReference type="NCBI Taxonomy" id="135651"/>
    <lineage>
        <taxon>Eukaryota</taxon>
        <taxon>Metazoa</taxon>
        <taxon>Ecdysozoa</taxon>
        <taxon>Nematoda</taxon>
        <taxon>Chromadorea</taxon>
        <taxon>Rhabditida</taxon>
        <taxon>Rhabditina</taxon>
        <taxon>Rhabditomorpha</taxon>
        <taxon>Rhabditoidea</taxon>
        <taxon>Rhabditidae</taxon>
        <taxon>Peloderinae</taxon>
        <taxon>Caenorhabditis</taxon>
    </lineage>
</organism>
<name>G0NXN0_CAEBE</name>
<dbReference type="EMBL" id="GL379973">
    <property type="protein sequence ID" value="EGT39581.1"/>
    <property type="molecule type" value="Genomic_DNA"/>
</dbReference>
<dbReference type="Proteomes" id="UP000008068">
    <property type="component" value="Unassembled WGS sequence"/>
</dbReference>
<feature type="domain" description="DUF38" evidence="1">
    <location>
        <begin position="83"/>
        <end position="207"/>
    </location>
</feature>
<reference evidence="3" key="1">
    <citation type="submission" date="2011-07" db="EMBL/GenBank/DDBJ databases">
        <authorList>
            <consortium name="Caenorhabditis brenneri Sequencing and Analysis Consortium"/>
            <person name="Wilson R.K."/>
        </authorList>
    </citation>
    <scope>NUCLEOTIDE SEQUENCE [LARGE SCALE GENOMIC DNA]</scope>
    <source>
        <strain evidence="3">PB2801</strain>
    </source>
</reference>
<gene>
    <name evidence="2" type="ORF">CAEBREN_00137</name>
</gene>
<dbReference type="InParanoid" id="G0NXN0"/>
<protein>
    <recommendedName>
        <fullName evidence="1">DUF38 domain-containing protein</fullName>
    </recommendedName>
</protein>
<accession>G0NXN0</accession>
<evidence type="ECO:0000313" key="3">
    <source>
        <dbReference type="Proteomes" id="UP000008068"/>
    </source>
</evidence>
<dbReference type="PANTHER" id="PTHR23014:SF1">
    <property type="entry name" value="DUF38 DOMAIN-CONTAINING PROTEIN-RELATED"/>
    <property type="match status" value="1"/>
</dbReference>
<evidence type="ECO:0000259" key="1">
    <source>
        <dbReference type="Pfam" id="PF01827"/>
    </source>
</evidence>
<dbReference type="AlphaFoldDB" id="G0NXN0"/>
<dbReference type="HOGENOM" id="CLU_030831_0_1_1"/>
<sequence>MTLLFYGKSVGYLYPDNQAYELVYRNINGENTEIDWWREDGDRVKTIEKSNCVDLCIRDFASIFESKLPTLSRLYIDCNENGYKRIQKALESSAKTPMKVEFLYLVITSQEDAMEILPFICPKALHYLRIRGTAGDLDLSKVVETEQWKKAKQFTDNRPPVRAGIHNFENFETASVLFDELTTEDVRKVKESFLNCSSTTKYLKIFSRHFPDRNGLIELLGRPYRYRDRRGNLRRSRWFFRRPTKRVLVIELSEDPQFIDFKIHTLAKARKMARALY</sequence>
<dbReference type="InterPro" id="IPR002900">
    <property type="entry name" value="DUF38/FTH_CAE_spp"/>
</dbReference>
<proteinExistence type="predicted"/>
<dbReference type="PANTHER" id="PTHR23014">
    <property type="entry name" value="F-BOX A PROTEIN"/>
    <property type="match status" value="1"/>
</dbReference>